<dbReference type="EMBL" id="JBHSIS010000010">
    <property type="protein sequence ID" value="MFC4856511.1"/>
    <property type="molecule type" value="Genomic_DNA"/>
</dbReference>
<gene>
    <name evidence="2" type="ORF">ACFPCV_23650</name>
</gene>
<dbReference type="Proteomes" id="UP001595859">
    <property type="component" value="Unassembled WGS sequence"/>
</dbReference>
<protein>
    <recommendedName>
        <fullName evidence="4">Transposase of IS4/5 family DUF4096</fullName>
    </recommendedName>
</protein>
<keyword evidence="3" id="KW-1185">Reference proteome</keyword>
<evidence type="ECO:0000256" key="1">
    <source>
        <dbReference type="SAM" id="MobiDB-lite"/>
    </source>
</evidence>
<reference evidence="3" key="1">
    <citation type="journal article" date="2019" name="Int. J. Syst. Evol. Microbiol.">
        <title>The Global Catalogue of Microorganisms (GCM) 10K type strain sequencing project: providing services to taxonomists for standard genome sequencing and annotation.</title>
        <authorList>
            <consortium name="The Broad Institute Genomics Platform"/>
            <consortium name="The Broad Institute Genome Sequencing Center for Infectious Disease"/>
            <person name="Wu L."/>
            <person name="Ma J."/>
        </authorList>
    </citation>
    <scope>NUCLEOTIDE SEQUENCE [LARGE SCALE GENOMIC DNA]</scope>
    <source>
        <strain evidence="3">ZS-22-S1</strain>
    </source>
</reference>
<dbReference type="RefSeq" id="WP_378058756.1">
    <property type="nucleotide sequence ID" value="NZ_JBHSIS010000010.1"/>
</dbReference>
<name>A0ABV9S7S3_9PSEU</name>
<evidence type="ECO:0000313" key="2">
    <source>
        <dbReference type="EMBL" id="MFC4856511.1"/>
    </source>
</evidence>
<comment type="caution">
    <text evidence="2">The sequence shown here is derived from an EMBL/GenBank/DDBJ whole genome shotgun (WGS) entry which is preliminary data.</text>
</comment>
<feature type="region of interest" description="Disordered" evidence="1">
    <location>
        <begin position="1"/>
        <end position="24"/>
    </location>
</feature>
<evidence type="ECO:0008006" key="4">
    <source>
        <dbReference type="Google" id="ProtNLM"/>
    </source>
</evidence>
<evidence type="ECO:0000313" key="3">
    <source>
        <dbReference type="Proteomes" id="UP001595859"/>
    </source>
</evidence>
<organism evidence="2 3">
    <name type="scientific">Actinophytocola glycyrrhizae</name>
    <dbReference type="NCBI Taxonomy" id="2044873"/>
    <lineage>
        <taxon>Bacteria</taxon>
        <taxon>Bacillati</taxon>
        <taxon>Actinomycetota</taxon>
        <taxon>Actinomycetes</taxon>
        <taxon>Pseudonocardiales</taxon>
        <taxon>Pseudonocardiaceae</taxon>
    </lineage>
</organism>
<accession>A0ABV9S7S3</accession>
<sequence>MPVELGEASCHDGPFAGAGAAETVPPGNRNSINAAISMATPPDVGRRPLLRIIVLLFDTRWGKRARCVQEWAATAHARMNWS</sequence>
<proteinExistence type="predicted"/>